<keyword evidence="2 8" id="KW-0812">Transmembrane</keyword>
<comment type="subcellular location">
    <subcellularLocation>
        <location evidence="1">Membrane</location>
        <topology evidence="1">Multi-pass membrane protein</topology>
    </subcellularLocation>
</comment>
<dbReference type="SUPFAM" id="SSF81321">
    <property type="entry name" value="Family A G protein-coupled receptor-like"/>
    <property type="match status" value="1"/>
</dbReference>
<gene>
    <name evidence="12 13" type="primary">LOC116289397</name>
</gene>
<dbReference type="RefSeq" id="XP_031552164.1">
    <property type="nucleotide sequence ID" value="XM_031696304.1"/>
</dbReference>
<keyword evidence="7 8" id="KW-0807">Transducer</keyword>
<comment type="similarity">
    <text evidence="8">Belongs to the G-protein coupled receptor 1 family.</text>
</comment>
<dbReference type="Proteomes" id="UP000515163">
    <property type="component" value="Unplaced"/>
</dbReference>
<keyword evidence="4 8" id="KW-0297">G-protein coupled receptor</keyword>
<dbReference type="OrthoDB" id="10053194at2759"/>
<evidence type="ECO:0000313" key="12">
    <source>
        <dbReference type="RefSeq" id="XP_031552163.1"/>
    </source>
</evidence>
<keyword evidence="3 9" id="KW-1133">Transmembrane helix</keyword>
<feature type="domain" description="G-protein coupled receptors family 1 profile" evidence="10">
    <location>
        <begin position="45"/>
        <end position="308"/>
    </location>
</feature>
<feature type="transmembrane region" description="Helical" evidence="9">
    <location>
        <begin position="251"/>
        <end position="269"/>
    </location>
</feature>
<sequence length="371" mass="42567">MDKAFQNQTNVSLHSDFVDQNDESVESKIAKAVAFGIVFLVAVLGNFLVIVAVIQNQRIHTVINYLIVNMAIADLLYIIMVMPPMYIEIFNYYDWAMGTYARGVYFCKVVHFCHYLFVVVSVLTLAAIAVDRFCAIVLPLKRIVTKQVFYVIIPVIWLVASGMAAPVFYAQKIIENSKGFLSCEEDWSPAFETRKASRVYSAMLFAIAYCVPFLAITIMYTMICRKLWMRKIPGERDAKSRKGIVESRKKVVKMLIAVVIAFVVCWLPVQVTTFMWEYKEHSLSIPPFVYFTCKFLMRAHASVSPCMYAAFNENYRTGFKKALTCCRKSKRDNYTNSRIHLHRKESGSETGGRRGTVVYFASRKYNHPYLV</sequence>
<evidence type="ECO:0000256" key="6">
    <source>
        <dbReference type="ARBA" id="ARBA00023170"/>
    </source>
</evidence>
<dbReference type="AlphaFoldDB" id="A0A6P8H6Z3"/>
<feature type="transmembrane region" description="Helical" evidence="9">
    <location>
        <begin position="148"/>
        <end position="169"/>
    </location>
</feature>
<dbReference type="InterPro" id="IPR000276">
    <property type="entry name" value="GPCR_Rhodpsn"/>
</dbReference>
<dbReference type="KEGG" id="aten:116289397"/>
<dbReference type="Gene3D" id="1.20.1070.10">
    <property type="entry name" value="Rhodopsin 7-helix transmembrane proteins"/>
    <property type="match status" value="1"/>
</dbReference>
<dbReference type="RefSeq" id="XP_031552163.1">
    <property type="nucleotide sequence ID" value="XM_031696303.1"/>
</dbReference>
<organism evidence="11 13">
    <name type="scientific">Actinia tenebrosa</name>
    <name type="common">Australian red waratah sea anemone</name>
    <dbReference type="NCBI Taxonomy" id="6105"/>
    <lineage>
        <taxon>Eukaryota</taxon>
        <taxon>Metazoa</taxon>
        <taxon>Cnidaria</taxon>
        <taxon>Anthozoa</taxon>
        <taxon>Hexacorallia</taxon>
        <taxon>Actiniaria</taxon>
        <taxon>Actiniidae</taxon>
        <taxon>Actinia</taxon>
    </lineage>
</organism>
<dbReference type="InterPro" id="IPR017452">
    <property type="entry name" value="GPCR_Rhodpsn_7TM"/>
</dbReference>
<protein>
    <submittedName>
        <fullName evidence="12 13">RYamide receptor-like</fullName>
    </submittedName>
</protein>
<feature type="transmembrane region" description="Helical" evidence="9">
    <location>
        <begin position="32"/>
        <end position="54"/>
    </location>
</feature>
<evidence type="ECO:0000259" key="10">
    <source>
        <dbReference type="PROSITE" id="PS50262"/>
    </source>
</evidence>
<dbReference type="PANTHER" id="PTHR45695:SF9">
    <property type="entry name" value="LEUCOKININ RECEPTOR"/>
    <property type="match status" value="1"/>
</dbReference>
<dbReference type="PRINTS" id="PR00237">
    <property type="entry name" value="GPCRRHODOPSN"/>
</dbReference>
<dbReference type="PROSITE" id="PS00237">
    <property type="entry name" value="G_PROTEIN_RECEP_F1_1"/>
    <property type="match status" value="1"/>
</dbReference>
<proteinExistence type="inferred from homology"/>
<evidence type="ECO:0000256" key="4">
    <source>
        <dbReference type="ARBA" id="ARBA00023040"/>
    </source>
</evidence>
<dbReference type="FunFam" id="1.20.1070.10:FF:000291">
    <property type="entry name" value="Predicted protein"/>
    <property type="match status" value="1"/>
</dbReference>
<evidence type="ECO:0000313" key="11">
    <source>
        <dbReference type="Proteomes" id="UP000515163"/>
    </source>
</evidence>
<keyword evidence="11" id="KW-1185">Reference proteome</keyword>
<dbReference type="GO" id="GO:0005886">
    <property type="term" value="C:plasma membrane"/>
    <property type="evidence" value="ECO:0007669"/>
    <property type="project" value="TreeGrafter"/>
</dbReference>
<dbReference type="Pfam" id="PF00001">
    <property type="entry name" value="7tm_1"/>
    <property type="match status" value="1"/>
</dbReference>
<dbReference type="CDD" id="cd00637">
    <property type="entry name" value="7tm_classA_rhodopsin-like"/>
    <property type="match status" value="1"/>
</dbReference>
<feature type="transmembrane region" description="Helical" evidence="9">
    <location>
        <begin position="115"/>
        <end position="136"/>
    </location>
</feature>
<dbReference type="GeneID" id="116289397"/>
<evidence type="ECO:0000256" key="1">
    <source>
        <dbReference type="ARBA" id="ARBA00004141"/>
    </source>
</evidence>
<evidence type="ECO:0000256" key="2">
    <source>
        <dbReference type="ARBA" id="ARBA00022692"/>
    </source>
</evidence>
<evidence type="ECO:0000256" key="3">
    <source>
        <dbReference type="ARBA" id="ARBA00022989"/>
    </source>
</evidence>
<feature type="transmembrane region" description="Helical" evidence="9">
    <location>
        <begin position="66"/>
        <end position="87"/>
    </location>
</feature>
<dbReference type="GO" id="GO:0004930">
    <property type="term" value="F:G protein-coupled receptor activity"/>
    <property type="evidence" value="ECO:0007669"/>
    <property type="project" value="UniProtKB-KW"/>
</dbReference>
<evidence type="ECO:0000256" key="9">
    <source>
        <dbReference type="SAM" id="Phobius"/>
    </source>
</evidence>
<keyword evidence="5 9" id="KW-0472">Membrane</keyword>
<feature type="transmembrane region" description="Helical" evidence="9">
    <location>
        <begin position="199"/>
        <end position="223"/>
    </location>
</feature>
<dbReference type="SMART" id="SM01381">
    <property type="entry name" value="7TM_GPCR_Srsx"/>
    <property type="match status" value="1"/>
</dbReference>
<accession>A0A6P8H6Z3</accession>
<name>A0A6P8H6Z3_ACTTE</name>
<evidence type="ECO:0000313" key="13">
    <source>
        <dbReference type="RefSeq" id="XP_031552164.1"/>
    </source>
</evidence>
<evidence type="ECO:0000256" key="7">
    <source>
        <dbReference type="ARBA" id="ARBA00023224"/>
    </source>
</evidence>
<evidence type="ECO:0000256" key="8">
    <source>
        <dbReference type="RuleBase" id="RU000688"/>
    </source>
</evidence>
<keyword evidence="6 8" id="KW-0675">Receptor</keyword>
<reference evidence="12 13" key="1">
    <citation type="submission" date="2025-04" db="UniProtKB">
        <authorList>
            <consortium name="RefSeq"/>
        </authorList>
    </citation>
    <scope>IDENTIFICATION</scope>
    <source>
        <tissue evidence="12 13">Tentacle</tissue>
    </source>
</reference>
<evidence type="ECO:0000256" key="5">
    <source>
        <dbReference type="ARBA" id="ARBA00023136"/>
    </source>
</evidence>
<dbReference type="PROSITE" id="PS50262">
    <property type="entry name" value="G_PROTEIN_RECEP_F1_2"/>
    <property type="match status" value="1"/>
</dbReference>
<dbReference type="PANTHER" id="PTHR45695">
    <property type="entry name" value="LEUCOKININ RECEPTOR-RELATED"/>
    <property type="match status" value="1"/>
</dbReference>